<accession>A0AAW0M357</accession>
<feature type="coiled-coil region" evidence="1">
    <location>
        <begin position="84"/>
        <end position="174"/>
    </location>
</feature>
<dbReference type="PANTHER" id="PTHR31071">
    <property type="entry name" value="GB|AAF24581.1"/>
    <property type="match status" value="1"/>
</dbReference>
<name>A0AAW0M357_QUESU</name>
<dbReference type="PANTHER" id="PTHR31071:SF39">
    <property type="entry name" value="PROTEIN BRANCHLESS TRICHOME"/>
    <property type="match status" value="1"/>
</dbReference>
<evidence type="ECO:0000313" key="3">
    <source>
        <dbReference type="EMBL" id="KAK7857964.1"/>
    </source>
</evidence>
<proteinExistence type="predicted"/>
<dbReference type="EMBL" id="PKMF04000023">
    <property type="protein sequence ID" value="KAK7857964.1"/>
    <property type="molecule type" value="Genomic_DNA"/>
</dbReference>
<dbReference type="AlphaFoldDB" id="A0AAW0M357"/>
<dbReference type="Proteomes" id="UP000237347">
    <property type="component" value="Unassembled WGS sequence"/>
</dbReference>
<evidence type="ECO:0000256" key="2">
    <source>
        <dbReference type="SAM" id="MobiDB-lite"/>
    </source>
</evidence>
<protein>
    <submittedName>
        <fullName evidence="3">Protein branchless trichome</fullName>
    </submittedName>
</protein>
<dbReference type="InterPro" id="IPR043424">
    <property type="entry name" value="BLT-like"/>
</dbReference>
<evidence type="ECO:0000313" key="4">
    <source>
        <dbReference type="Proteomes" id="UP000237347"/>
    </source>
</evidence>
<keyword evidence="1" id="KW-0175">Coiled coil</keyword>
<organism evidence="3 4">
    <name type="scientific">Quercus suber</name>
    <name type="common">Cork oak</name>
    <dbReference type="NCBI Taxonomy" id="58331"/>
    <lineage>
        <taxon>Eukaryota</taxon>
        <taxon>Viridiplantae</taxon>
        <taxon>Streptophyta</taxon>
        <taxon>Embryophyta</taxon>
        <taxon>Tracheophyta</taxon>
        <taxon>Spermatophyta</taxon>
        <taxon>Magnoliopsida</taxon>
        <taxon>eudicotyledons</taxon>
        <taxon>Gunneridae</taxon>
        <taxon>Pentapetalae</taxon>
        <taxon>rosids</taxon>
        <taxon>fabids</taxon>
        <taxon>Fagales</taxon>
        <taxon>Fagaceae</taxon>
        <taxon>Quercus</taxon>
    </lineage>
</organism>
<gene>
    <name evidence="3" type="primary">BLT</name>
    <name evidence="3" type="ORF">CFP56_015289</name>
</gene>
<keyword evidence="4" id="KW-1185">Reference proteome</keyword>
<comment type="caution">
    <text evidence="3">The sequence shown here is derived from an EMBL/GenBank/DDBJ whole genome shotgun (WGS) entry which is preliminary data.</text>
</comment>
<feature type="region of interest" description="Disordered" evidence="2">
    <location>
        <begin position="199"/>
        <end position="230"/>
    </location>
</feature>
<reference evidence="3 4" key="1">
    <citation type="journal article" date="2018" name="Sci. Data">
        <title>The draft genome sequence of cork oak.</title>
        <authorList>
            <person name="Ramos A.M."/>
            <person name="Usie A."/>
            <person name="Barbosa P."/>
            <person name="Barros P.M."/>
            <person name="Capote T."/>
            <person name="Chaves I."/>
            <person name="Simoes F."/>
            <person name="Abreu I."/>
            <person name="Carrasquinho I."/>
            <person name="Faro C."/>
            <person name="Guimaraes J.B."/>
            <person name="Mendonca D."/>
            <person name="Nobrega F."/>
            <person name="Rodrigues L."/>
            <person name="Saibo N.J.M."/>
            <person name="Varela M.C."/>
            <person name="Egas C."/>
            <person name="Matos J."/>
            <person name="Miguel C.M."/>
            <person name="Oliveira M.M."/>
            <person name="Ricardo C.P."/>
            <person name="Goncalves S."/>
        </authorList>
    </citation>
    <scope>NUCLEOTIDE SEQUENCE [LARGE SCALE GENOMIC DNA]</scope>
    <source>
        <strain evidence="4">cv. HL8</strain>
    </source>
</reference>
<evidence type="ECO:0000256" key="1">
    <source>
        <dbReference type="SAM" id="Coils"/>
    </source>
</evidence>
<sequence>MEEMMVMMMISSPENPRNESISSEPITTSTCPSWKLYENPFYYSQHHQHNQQQQCHRNKHPHHLHLPCSTRKIAASFWDLTLFRPIMESELEFARAQIMELKAELEYERKARKKAESMNKRLAKELAEERRGREAIGRVCEELAKEISSDKAEINRMKRDMEEERKMLRMAEVLREERVQMKLTEAKILFEEKLSELEDSTRMQIESSPSKLKEKNQEADNPLGTSTTASNDVASFSRKFKHLILNEKSARNDYSSGVDSRESARLGFDEKSAYSDNNGVDTRESTRLVLGEKVWNNNGGGVSFMTVQRKASPEPENPHIKRGIKGFVEFPRVVRAIGSKSRHWGTKLECQKAQLRILLKQRNPNPIQQSYYELKI</sequence>